<feature type="compositionally biased region" description="Basic and acidic residues" evidence="4">
    <location>
        <begin position="453"/>
        <end position="465"/>
    </location>
</feature>
<feature type="compositionally biased region" description="Gly residues" evidence="4">
    <location>
        <begin position="182"/>
        <end position="196"/>
    </location>
</feature>
<dbReference type="Gene3D" id="3.30.70.330">
    <property type="match status" value="2"/>
</dbReference>
<organism evidence="6 7">
    <name type="scientific">Coemansia pectinata</name>
    <dbReference type="NCBI Taxonomy" id="1052879"/>
    <lineage>
        <taxon>Eukaryota</taxon>
        <taxon>Fungi</taxon>
        <taxon>Fungi incertae sedis</taxon>
        <taxon>Zoopagomycota</taxon>
        <taxon>Kickxellomycotina</taxon>
        <taxon>Kickxellomycetes</taxon>
        <taxon>Kickxellales</taxon>
        <taxon>Kickxellaceae</taxon>
        <taxon>Coemansia</taxon>
    </lineage>
</organism>
<gene>
    <name evidence="6" type="ORF">GGI19_004365</name>
</gene>
<comment type="caution">
    <text evidence="6">The sequence shown here is derived from an EMBL/GenBank/DDBJ whole genome shotgun (WGS) entry which is preliminary data.</text>
</comment>
<evidence type="ECO:0000259" key="5">
    <source>
        <dbReference type="PROSITE" id="PS50102"/>
    </source>
</evidence>
<dbReference type="FunFam" id="3.30.70.330:FF:000025">
    <property type="entry name" value="RNA-binding protein Musashi homolog 2 isoform X1"/>
    <property type="match status" value="1"/>
</dbReference>
<sequence length="547" mass="56805">MTDNSKTAEDSLYTDNFGSSSGAYAYDPYYQESGSQWLYNDSQSLQVPQADVNAAELSAGAVSSTSNVDSSRGAYTASSGAKDEGKLFVGGLSWETDEIKLRNYFSRYGNIVDCTIMRDPMSSRPRGFGFVTFDSMDGVNAVLQEPSHNLDGKAIDPKHAVPRDGQTTQRRNYNNNNSQSMGGYGGGSGSSAGPGGDSYNDPVQSMKGEKVFVGRLPPSITEADLNSSFSEFGGIVEAKLMLDRETGRPRNFGFLQFETEDAALEAVKVGNSVRGIVIHGQRIDVKPAFHKKRPPMGAMGMMGGAGAPSNAYGMMGMPGYGMMGMPGYGMMGMPGYGMMGMMGANGNVDYSAAMNYGNIYGSMGGYYSGDGSGAPGGADASAAAAAAGYYGQMGMPNNGFYGGNGTDGGQPDQSSGAGNAGAAGGGSGDKGGSGYYDQQDGSGANSYSNKGSRQGDDRGSGRDGGNRSSTRRHGSSANDRASGGRSDRSRNGDQSNHSGTNSGTNSGSRSRDDYRSSRGGRPGRDRDGPVRGSHGNSSSRGHGYTPY</sequence>
<dbReference type="Pfam" id="PF00076">
    <property type="entry name" value="RRM_1"/>
    <property type="match status" value="2"/>
</dbReference>
<evidence type="ECO:0000256" key="3">
    <source>
        <dbReference type="PROSITE-ProRule" id="PRU00176"/>
    </source>
</evidence>
<keyword evidence="7" id="KW-1185">Reference proteome</keyword>
<dbReference type="SMART" id="SM00360">
    <property type="entry name" value="RRM"/>
    <property type="match status" value="2"/>
</dbReference>
<dbReference type="EMBL" id="JANBUH010000376">
    <property type="protein sequence ID" value="KAJ2751626.1"/>
    <property type="molecule type" value="Genomic_DNA"/>
</dbReference>
<feature type="region of interest" description="Disordered" evidence="4">
    <location>
        <begin position="1"/>
        <end position="23"/>
    </location>
</feature>
<evidence type="ECO:0000256" key="1">
    <source>
        <dbReference type="ARBA" id="ARBA00022737"/>
    </source>
</evidence>
<feature type="compositionally biased region" description="Polar residues" evidence="4">
    <location>
        <begin position="13"/>
        <end position="22"/>
    </location>
</feature>
<evidence type="ECO:0000313" key="6">
    <source>
        <dbReference type="EMBL" id="KAJ2751626.1"/>
    </source>
</evidence>
<dbReference type="PANTHER" id="PTHR48032">
    <property type="entry name" value="RNA-BINDING PROTEIN MUSASHI HOMOLOG RBP6"/>
    <property type="match status" value="1"/>
</dbReference>
<evidence type="ECO:0000256" key="4">
    <source>
        <dbReference type="SAM" id="MobiDB-lite"/>
    </source>
</evidence>
<dbReference type="AlphaFoldDB" id="A0A9W8LAE2"/>
<evidence type="ECO:0000313" key="7">
    <source>
        <dbReference type="Proteomes" id="UP001140011"/>
    </source>
</evidence>
<keyword evidence="2 3" id="KW-0694">RNA-binding</keyword>
<feature type="compositionally biased region" description="Basic and acidic residues" evidence="4">
    <location>
        <begin position="509"/>
        <end position="529"/>
    </location>
</feature>
<feature type="compositionally biased region" description="Low complexity" evidence="4">
    <location>
        <begin position="530"/>
        <end position="547"/>
    </location>
</feature>
<accession>A0A9W8LAE2</accession>
<reference evidence="6" key="1">
    <citation type="submission" date="2022-07" db="EMBL/GenBank/DDBJ databases">
        <title>Phylogenomic reconstructions and comparative analyses of Kickxellomycotina fungi.</title>
        <authorList>
            <person name="Reynolds N.K."/>
            <person name="Stajich J.E."/>
            <person name="Barry K."/>
            <person name="Grigoriev I.V."/>
            <person name="Crous P."/>
            <person name="Smith M.E."/>
        </authorList>
    </citation>
    <scope>NUCLEOTIDE SEQUENCE</scope>
    <source>
        <strain evidence="6">BCRC 34297</strain>
    </source>
</reference>
<protein>
    <recommendedName>
        <fullName evidence="5">RRM domain-containing protein</fullName>
    </recommendedName>
</protein>
<dbReference type="GO" id="GO:0003729">
    <property type="term" value="F:mRNA binding"/>
    <property type="evidence" value="ECO:0007669"/>
    <property type="project" value="TreeGrafter"/>
</dbReference>
<dbReference type="GO" id="GO:0006417">
    <property type="term" value="P:regulation of translation"/>
    <property type="evidence" value="ECO:0007669"/>
    <property type="project" value="TreeGrafter"/>
</dbReference>
<dbReference type="SUPFAM" id="SSF54928">
    <property type="entry name" value="RNA-binding domain, RBD"/>
    <property type="match status" value="2"/>
</dbReference>
<dbReference type="PROSITE" id="PS50102">
    <property type="entry name" value="RRM"/>
    <property type="match status" value="2"/>
</dbReference>
<feature type="domain" description="RRM" evidence="5">
    <location>
        <begin position="85"/>
        <end position="175"/>
    </location>
</feature>
<feature type="compositionally biased region" description="Basic and acidic residues" evidence="4">
    <location>
        <begin position="149"/>
        <end position="162"/>
    </location>
</feature>
<name>A0A9W8LAE2_9FUNG</name>
<dbReference type="InterPro" id="IPR035979">
    <property type="entry name" value="RBD_domain_sf"/>
</dbReference>
<dbReference type="OrthoDB" id="1875751at2759"/>
<keyword evidence="1" id="KW-0677">Repeat</keyword>
<feature type="domain" description="RRM" evidence="5">
    <location>
        <begin position="209"/>
        <end position="290"/>
    </location>
</feature>
<dbReference type="InterPro" id="IPR000504">
    <property type="entry name" value="RRM_dom"/>
</dbReference>
<evidence type="ECO:0000256" key="2">
    <source>
        <dbReference type="ARBA" id="ARBA00022884"/>
    </source>
</evidence>
<proteinExistence type="predicted"/>
<dbReference type="Proteomes" id="UP001140011">
    <property type="component" value="Unassembled WGS sequence"/>
</dbReference>
<feature type="compositionally biased region" description="Low complexity" evidence="4">
    <location>
        <begin position="172"/>
        <end position="181"/>
    </location>
</feature>
<feature type="region of interest" description="Disordered" evidence="4">
    <location>
        <begin position="401"/>
        <end position="547"/>
    </location>
</feature>
<dbReference type="PANTHER" id="PTHR48032:SF6">
    <property type="entry name" value="RNA-BINDING (RRM_RBD_RNP MOTIFS) FAMILY PROTEIN"/>
    <property type="match status" value="1"/>
</dbReference>
<feature type="compositionally biased region" description="Gly residues" evidence="4">
    <location>
        <begin position="418"/>
        <end position="434"/>
    </location>
</feature>
<feature type="region of interest" description="Disordered" evidence="4">
    <location>
        <begin position="149"/>
        <end position="204"/>
    </location>
</feature>
<dbReference type="InterPro" id="IPR012677">
    <property type="entry name" value="Nucleotide-bd_a/b_plait_sf"/>
</dbReference>
<feature type="compositionally biased region" description="Low complexity" evidence="4">
    <location>
        <begin position="492"/>
        <end position="508"/>
    </location>
</feature>
<dbReference type="CDD" id="cd12325">
    <property type="entry name" value="RRM1_hnRNPA_hnRNPD_like"/>
    <property type="match status" value="1"/>
</dbReference>